<dbReference type="RefSeq" id="WP_120317019.1">
    <property type="nucleotide sequence ID" value="NZ_BONH01000082.1"/>
</dbReference>
<reference evidence="1 2" key="1">
    <citation type="submission" date="2021-01" db="EMBL/GenBank/DDBJ databases">
        <title>Whole genome shotgun sequence of Catellatospora citrea NBRC 14495.</title>
        <authorList>
            <person name="Komaki H."/>
            <person name="Tamura T."/>
        </authorList>
    </citation>
    <scope>NUCLEOTIDE SEQUENCE [LARGE SCALE GENOMIC DNA]</scope>
    <source>
        <strain evidence="1 2">NBRC 14495</strain>
    </source>
</reference>
<sequence length="61" mass="6809">MKTNTAPEPYTEITLIGSAREVEILVEAARWSGRLVWAKHPQPVAPGDPRMRVSLRLNPSN</sequence>
<dbReference type="Proteomes" id="UP000659904">
    <property type="component" value="Unassembled WGS sequence"/>
</dbReference>
<organism evidence="1 2">
    <name type="scientific">Catellatospora citrea</name>
    <dbReference type="NCBI Taxonomy" id="53366"/>
    <lineage>
        <taxon>Bacteria</taxon>
        <taxon>Bacillati</taxon>
        <taxon>Actinomycetota</taxon>
        <taxon>Actinomycetes</taxon>
        <taxon>Micromonosporales</taxon>
        <taxon>Micromonosporaceae</taxon>
        <taxon>Catellatospora</taxon>
    </lineage>
</organism>
<name>A0A8J3KHX7_9ACTN</name>
<protein>
    <submittedName>
        <fullName evidence="1">Uncharacterized protein</fullName>
    </submittedName>
</protein>
<evidence type="ECO:0000313" key="2">
    <source>
        <dbReference type="Proteomes" id="UP000659904"/>
    </source>
</evidence>
<proteinExistence type="predicted"/>
<dbReference type="EMBL" id="BONH01000082">
    <property type="protein sequence ID" value="GIG03248.1"/>
    <property type="molecule type" value="Genomic_DNA"/>
</dbReference>
<evidence type="ECO:0000313" key="1">
    <source>
        <dbReference type="EMBL" id="GIG03248.1"/>
    </source>
</evidence>
<gene>
    <name evidence="1" type="ORF">Cci01nite_83410</name>
</gene>
<accession>A0A8J3KHX7</accession>
<dbReference type="AlphaFoldDB" id="A0A8J3KHX7"/>
<keyword evidence="2" id="KW-1185">Reference proteome</keyword>
<comment type="caution">
    <text evidence="1">The sequence shown here is derived from an EMBL/GenBank/DDBJ whole genome shotgun (WGS) entry which is preliminary data.</text>
</comment>